<keyword evidence="2 6" id="KW-0732">Signal</keyword>
<dbReference type="PROSITE" id="PS51257">
    <property type="entry name" value="PROKAR_LIPOPROTEIN"/>
    <property type="match status" value="1"/>
</dbReference>
<evidence type="ECO:0000256" key="3">
    <source>
        <dbReference type="ARBA" id="ARBA00023136"/>
    </source>
</evidence>
<keyword evidence="1" id="KW-1003">Cell membrane</keyword>
<dbReference type="Proteomes" id="UP000292695">
    <property type="component" value="Unassembled WGS sequence"/>
</dbReference>
<evidence type="ECO:0000256" key="5">
    <source>
        <dbReference type="ARBA" id="ARBA00023288"/>
    </source>
</evidence>
<proteinExistence type="predicted"/>
<dbReference type="EMBL" id="SJKA01000015">
    <property type="protein sequence ID" value="TCC24395.1"/>
    <property type="molecule type" value="Genomic_DNA"/>
</dbReference>
<dbReference type="AlphaFoldDB" id="A0A4R0I496"/>
<comment type="caution">
    <text evidence="7">The sequence shown here is derived from an EMBL/GenBank/DDBJ whole genome shotgun (WGS) entry which is preliminary data.</text>
</comment>
<name>A0A4R0I496_9ACTN</name>
<dbReference type="PANTHER" id="PTHR43649:SF33">
    <property type="entry name" value="POLYGALACTURONAN_RHAMNOGALACTURONAN-BINDING PROTEIN YTCQ"/>
    <property type="match status" value="1"/>
</dbReference>
<evidence type="ECO:0000313" key="8">
    <source>
        <dbReference type="Proteomes" id="UP000292695"/>
    </source>
</evidence>
<keyword evidence="3" id="KW-0472">Membrane</keyword>
<accession>A0A4R0I496</accession>
<reference evidence="7 8" key="1">
    <citation type="submission" date="2019-02" db="EMBL/GenBank/DDBJ databases">
        <title>Kribbella capetownensis sp. nov. and Kribbella speibonae sp. nov., isolated from soil.</title>
        <authorList>
            <person name="Curtis S.M."/>
            <person name="Norton I."/>
            <person name="Everest G.J."/>
            <person name="Meyers P.R."/>
        </authorList>
    </citation>
    <scope>NUCLEOTIDE SEQUENCE [LARGE SCALE GENOMIC DNA]</scope>
    <source>
        <strain evidence="7 8">DSM 27082</strain>
    </source>
</reference>
<evidence type="ECO:0000256" key="1">
    <source>
        <dbReference type="ARBA" id="ARBA00022475"/>
    </source>
</evidence>
<dbReference type="SUPFAM" id="SSF53850">
    <property type="entry name" value="Periplasmic binding protein-like II"/>
    <property type="match status" value="1"/>
</dbReference>
<feature type="signal peptide" evidence="6">
    <location>
        <begin position="1"/>
        <end position="21"/>
    </location>
</feature>
<dbReference type="Gene3D" id="3.40.190.10">
    <property type="entry name" value="Periplasmic binding protein-like II"/>
    <property type="match status" value="1"/>
</dbReference>
<dbReference type="RefSeq" id="WP_131294841.1">
    <property type="nucleotide sequence ID" value="NZ_SJKA01000015.1"/>
</dbReference>
<keyword evidence="8" id="KW-1185">Reference proteome</keyword>
<sequence length="447" mass="48024">MRQRRLRIVAAATVAALIALAGCSSNSGTPGSSGGNGGPAEITFWQSQFEPYQQKWFKTYVDKFNASQTDVKVKYQVVPGDTWQQKLKAAQAAGTQPDVATTNYGGIPAGVANGQFAELDGMLPDKAWSDIKENVSGFVQVGGKHYAYPMLVEPSTVLYYRTDLAKAAGLDPNTPPKTWDELLTWAEKLTKGTVKGMSIASVAPDLGWSSWGLQYNACGHLPINDDWSAANAKDPCYTKLFEFYQTLFQKGWIPQQPKVGYPDATPYGQGQVAMMANGSWAVGQLKQSFPAMIKNTAVAPFPSVDGDPSKPTATLGGWTLTVDAKSKHKEAAAKFIEYLLAGDPAIMADFFRQSGFSKYTVRTSVDQALASDPAATADPFMKIISDKVVATGKAEPAYPFDISLAFATAIESVMKGKSDIPAATQKASDAIDRVIKQQRLKGTAPKG</sequence>
<dbReference type="InterPro" id="IPR050490">
    <property type="entry name" value="Bact_solute-bd_prot1"/>
</dbReference>
<keyword evidence="5" id="KW-0449">Lipoprotein</keyword>
<dbReference type="PANTHER" id="PTHR43649">
    <property type="entry name" value="ARABINOSE-BINDING PROTEIN-RELATED"/>
    <property type="match status" value="1"/>
</dbReference>
<dbReference type="Pfam" id="PF01547">
    <property type="entry name" value="SBP_bac_1"/>
    <property type="match status" value="1"/>
</dbReference>
<evidence type="ECO:0000313" key="7">
    <source>
        <dbReference type="EMBL" id="TCC24395.1"/>
    </source>
</evidence>
<protein>
    <submittedName>
        <fullName evidence="7">Extracellular solute-binding protein</fullName>
    </submittedName>
</protein>
<evidence type="ECO:0000256" key="2">
    <source>
        <dbReference type="ARBA" id="ARBA00022729"/>
    </source>
</evidence>
<organism evidence="7 8">
    <name type="scientific">Kribbella sindirgiensis</name>
    <dbReference type="NCBI Taxonomy" id="1124744"/>
    <lineage>
        <taxon>Bacteria</taxon>
        <taxon>Bacillati</taxon>
        <taxon>Actinomycetota</taxon>
        <taxon>Actinomycetes</taxon>
        <taxon>Propionibacteriales</taxon>
        <taxon>Kribbellaceae</taxon>
        <taxon>Kribbella</taxon>
    </lineage>
</organism>
<evidence type="ECO:0000256" key="6">
    <source>
        <dbReference type="SAM" id="SignalP"/>
    </source>
</evidence>
<gene>
    <name evidence="7" type="ORF">E0H50_32660</name>
</gene>
<dbReference type="InterPro" id="IPR006059">
    <property type="entry name" value="SBP"/>
</dbReference>
<keyword evidence="4" id="KW-0564">Palmitate</keyword>
<dbReference type="OrthoDB" id="2510110at2"/>
<evidence type="ECO:0000256" key="4">
    <source>
        <dbReference type="ARBA" id="ARBA00023139"/>
    </source>
</evidence>
<feature type="chain" id="PRO_5039494439" evidence="6">
    <location>
        <begin position="22"/>
        <end position="447"/>
    </location>
</feature>